<dbReference type="AlphaFoldDB" id="A0A8H2DTK3"/>
<sequence length="102" mass="12159">MQHTLTRQSLESLRLSSTYSYIITSKIKQEEFSFNGSGSVYRVRPCTTLDQLSDFYGYYMQVSETSSYQPTMEDLMVRFYEYRSLSRAITKRRQRFIAYLII</sequence>
<proteinExistence type="predicted"/>
<dbReference type="EMBL" id="SOZJ01000007">
    <property type="protein sequence ID" value="TGJ64723.1"/>
    <property type="molecule type" value="Genomic_DNA"/>
</dbReference>
<name>A0A8H2DTK3_ORBOL</name>
<dbReference type="Proteomes" id="UP000297595">
    <property type="component" value="Unassembled WGS sequence"/>
</dbReference>
<comment type="caution">
    <text evidence="1">The sequence shown here is derived from an EMBL/GenBank/DDBJ whole genome shotgun (WGS) entry which is preliminary data.</text>
</comment>
<gene>
    <name evidence="1" type="ORF">EYR41_010762</name>
</gene>
<protein>
    <submittedName>
        <fullName evidence="1">Uncharacterized protein</fullName>
    </submittedName>
</protein>
<evidence type="ECO:0000313" key="1">
    <source>
        <dbReference type="EMBL" id="TGJ64723.1"/>
    </source>
</evidence>
<evidence type="ECO:0000313" key="2">
    <source>
        <dbReference type="Proteomes" id="UP000297595"/>
    </source>
</evidence>
<organism evidence="1 2">
    <name type="scientific">Orbilia oligospora</name>
    <name type="common">Nematode-trapping fungus</name>
    <name type="synonym">Arthrobotrys oligospora</name>
    <dbReference type="NCBI Taxonomy" id="2813651"/>
    <lineage>
        <taxon>Eukaryota</taxon>
        <taxon>Fungi</taxon>
        <taxon>Dikarya</taxon>
        <taxon>Ascomycota</taxon>
        <taxon>Pezizomycotina</taxon>
        <taxon>Orbiliomycetes</taxon>
        <taxon>Orbiliales</taxon>
        <taxon>Orbiliaceae</taxon>
        <taxon>Orbilia</taxon>
    </lineage>
</organism>
<reference evidence="1 2" key="1">
    <citation type="submission" date="2019-03" db="EMBL/GenBank/DDBJ databases">
        <title>Nematode-trapping fungi genome.</title>
        <authorList>
            <person name="Vidal-Diez De Ulzurrun G."/>
        </authorList>
    </citation>
    <scope>NUCLEOTIDE SEQUENCE [LARGE SCALE GENOMIC DNA]</scope>
    <source>
        <strain evidence="1 2">TWF154</strain>
    </source>
</reference>
<accession>A0A8H2DTK3</accession>